<dbReference type="InterPro" id="IPR003718">
    <property type="entry name" value="OsmC/Ohr_fam"/>
</dbReference>
<evidence type="ECO:0000313" key="1">
    <source>
        <dbReference type="EMBL" id="MFC4905382.1"/>
    </source>
</evidence>
<dbReference type="RefSeq" id="WP_277550115.1">
    <property type="nucleotide sequence ID" value="NZ_JARAMH010000002.1"/>
</dbReference>
<dbReference type="PANTHER" id="PTHR42830">
    <property type="entry name" value="OSMOTICALLY INDUCIBLE FAMILY PROTEIN"/>
    <property type="match status" value="1"/>
</dbReference>
<dbReference type="Proteomes" id="UP001595797">
    <property type="component" value="Unassembled WGS sequence"/>
</dbReference>
<dbReference type="SUPFAM" id="SSF82784">
    <property type="entry name" value="OsmC-like"/>
    <property type="match status" value="1"/>
</dbReference>
<accession>A0ABV9TMV1</accession>
<dbReference type="InterPro" id="IPR015946">
    <property type="entry name" value="KH_dom-like_a/b"/>
</dbReference>
<dbReference type="InterPro" id="IPR052707">
    <property type="entry name" value="OsmC_Ohr_Peroxiredoxin"/>
</dbReference>
<dbReference type="InterPro" id="IPR036102">
    <property type="entry name" value="OsmC/Ohrsf"/>
</dbReference>
<name>A0ABV9TMV1_9MICC</name>
<dbReference type="NCBIfam" id="TIGR03562">
    <property type="entry name" value="osmo_induc_OsmC"/>
    <property type="match status" value="1"/>
</dbReference>
<organism evidence="1 2">
    <name type="scientific">Kocuria oceani</name>
    <dbReference type="NCBI Taxonomy" id="988827"/>
    <lineage>
        <taxon>Bacteria</taxon>
        <taxon>Bacillati</taxon>
        <taxon>Actinomycetota</taxon>
        <taxon>Actinomycetes</taxon>
        <taxon>Micrococcales</taxon>
        <taxon>Micrococcaceae</taxon>
        <taxon>Kocuria</taxon>
    </lineage>
</organism>
<protein>
    <submittedName>
        <fullName evidence="1">OsmC family peroxiredoxin</fullName>
    </submittedName>
</protein>
<dbReference type="EMBL" id="JBHSIW010000025">
    <property type="protein sequence ID" value="MFC4905382.1"/>
    <property type="molecule type" value="Genomic_DNA"/>
</dbReference>
<keyword evidence="2" id="KW-1185">Reference proteome</keyword>
<evidence type="ECO:0000313" key="2">
    <source>
        <dbReference type="Proteomes" id="UP001595797"/>
    </source>
</evidence>
<dbReference type="InterPro" id="IPR019904">
    <property type="entry name" value="Peroxiredoxin_OsmC"/>
</dbReference>
<dbReference type="PANTHER" id="PTHR42830:SF1">
    <property type="entry name" value="OSMOTICALLY INDUCIBLE FAMILY PROTEIN"/>
    <property type="match status" value="1"/>
</dbReference>
<proteinExistence type="predicted"/>
<sequence length="143" mass="14703">MPKPVVSKASTVWNGDLFSGSGSTRMSGSGLGPFDVDWKARAEEGAGSRTSPEELIASAHATCFAMALSNGLAQNDTPPTRLDTSAEVTFVAGEGITGIVLTVQAEVEDLSAEDFARLADEAKANCPVSQALSVDITLDASLA</sequence>
<comment type="caution">
    <text evidence="1">The sequence shown here is derived from an EMBL/GenBank/DDBJ whole genome shotgun (WGS) entry which is preliminary data.</text>
</comment>
<reference evidence="2" key="1">
    <citation type="journal article" date="2019" name="Int. J. Syst. Evol. Microbiol.">
        <title>The Global Catalogue of Microorganisms (GCM) 10K type strain sequencing project: providing services to taxonomists for standard genome sequencing and annotation.</title>
        <authorList>
            <consortium name="The Broad Institute Genomics Platform"/>
            <consortium name="The Broad Institute Genome Sequencing Center for Infectious Disease"/>
            <person name="Wu L."/>
            <person name="Ma J."/>
        </authorList>
    </citation>
    <scope>NUCLEOTIDE SEQUENCE [LARGE SCALE GENOMIC DNA]</scope>
    <source>
        <strain evidence="2">CGMCC 4.6946</strain>
    </source>
</reference>
<gene>
    <name evidence="1" type="ORF">ACFPCS_17610</name>
</gene>
<dbReference type="Pfam" id="PF02566">
    <property type="entry name" value="OsmC"/>
    <property type="match status" value="1"/>
</dbReference>
<dbReference type="Gene3D" id="3.30.300.20">
    <property type="match status" value="1"/>
</dbReference>